<dbReference type="Pfam" id="PF10850">
    <property type="entry name" value="DUF2653"/>
    <property type="match status" value="2"/>
</dbReference>
<proteinExistence type="predicted"/>
<sequence length="99" mass="11351">MKIIFNEQDLIDSTCVFGASTYNEVIEDIQAELHHEEGKGITATLHASKSQKSYQLSEQDIIDATAIYLEEYHHFDPNQLLIQLFYEEETGFSAEIESH</sequence>
<dbReference type="Proteomes" id="UP001652445">
    <property type="component" value="Unassembled WGS sequence"/>
</dbReference>
<comment type="caution">
    <text evidence="1">The sequence shown here is derived from an EMBL/GenBank/DDBJ whole genome shotgun (WGS) entry which is preliminary data.</text>
</comment>
<name>A0ABT2UT69_9BACL</name>
<evidence type="ECO:0000313" key="1">
    <source>
        <dbReference type="EMBL" id="MCU6797845.1"/>
    </source>
</evidence>
<organism evidence="1 2">
    <name type="scientific">Paenibacillus baimaensis</name>
    <dbReference type="NCBI Taxonomy" id="2982185"/>
    <lineage>
        <taxon>Bacteria</taxon>
        <taxon>Bacillati</taxon>
        <taxon>Bacillota</taxon>
        <taxon>Bacilli</taxon>
        <taxon>Bacillales</taxon>
        <taxon>Paenibacillaceae</taxon>
        <taxon>Paenibacillus</taxon>
    </lineage>
</organism>
<gene>
    <name evidence="1" type="ORF">OB236_37555</name>
</gene>
<dbReference type="EMBL" id="JAOQIO010000124">
    <property type="protein sequence ID" value="MCU6797845.1"/>
    <property type="molecule type" value="Genomic_DNA"/>
</dbReference>
<protein>
    <submittedName>
        <fullName evidence="1">YxcD family protein</fullName>
    </submittedName>
</protein>
<reference evidence="1 2" key="1">
    <citation type="submission" date="2022-09" db="EMBL/GenBank/DDBJ databases">
        <authorList>
            <person name="Han X.L."/>
            <person name="Wang Q."/>
            <person name="Lu T."/>
        </authorList>
    </citation>
    <scope>NUCLEOTIDE SEQUENCE [LARGE SCALE GENOMIC DNA]</scope>
    <source>
        <strain evidence="1 2">WQ 127069</strain>
    </source>
</reference>
<dbReference type="InterPro" id="IPR020516">
    <property type="entry name" value="Uncharacterised_YxcD"/>
</dbReference>
<evidence type="ECO:0000313" key="2">
    <source>
        <dbReference type="Proteomes" id="UP001652445"/>
    </source>
</evidence>
<keyword evidence="2" id="KW-1185">Reference proteome</keyword>
<accession>A0ABT2UT69</accession>
<dbReference type="RefSeq" id="WP_262688561.1">
    <property type="nucleotide sequence ID" value="NZ_JAOQIO010000124.1"/>
</dbReference>